<proteinExistence type="predicted"/>
<evidence type="ECO:0000313" key="1">
    <source>
        <dbReference type="EMBL" id="TBW38242.1"/>
    </source>
</evidence>
<dbReference type="GO" id="GO:0030246">
    <property type="term" value="F:carbohydrate binding"/>
    <property type="evidence" value="ECO:0007669"/>
    <property type="project" value="InterPro"/>
</dbReference>
<comment type="caution">
    <text evidence="1">The sequence shown here is derived from an EMBL/GenBank/DDBJ whole genome shotgun (WGS) entry which is preliminary data.</text>
</comment>
<keyword evidence="2" id="KW-1185">Reference proteome</keyword>
<sequence length="297" mass="31957">MSRSSQTVTLLSDELSADVALLGAELTWLDDAVGNAYLWNGDPTFWSGRAPLLFPIVGSLAGGVFRHRGRTYALPRHGFARTSVFEVVERGTAHTTLRLEASGATRAVWPFEFRLDVTHAVAGRTLTTTAEVSNTGDEDMPVAFGFHPAFHWPLPYAGPRAAHTLTFESPEPAPVRRLDAAGLLRPEALPSPVIGDTLPIDDALFADDALIFDALASRRVIWSGETGARLIVDFEGMPQLGLWSKPGAGFLCIEPWQGHADPVGFAGEIGDKPGSVTLAPGETRRFAMAVTLDFRAP</sequence>
<dbReference type="GO" id="GO:0005975">
    <property type="term" value="P:carbohydrate metabolic process"/>
    <property type="evidence" value="ECO:0007669"/>
    <property type="project" value="InterPro"/>
</dbReference>
<dbReference type="PANTHER" id="PTHR11122:SF13">
    <property type="entry name" value="GLUCOSE-6-PHOSPHATE 1-EPIMERASE"/>
    <property type="match status" value="1"/>
</dbReference>
<accession>A0A4Q9VQW5</accession>
<dbReference type="InterPro" id="IPR008183">
    <property type="entry name" value="Aldose_1/G6P_1-epimerase"/>
</dbReference>
<dbReference type="OrthoDB" id="9795355at2"/>
<name>A0A4Q9VQW5_9HYPH</name>
<organism evidence="1 2">
    <name type="scientific">Siculibacillus lacustris</name>
    <dbReference type="NCBI Taxonomy" id="1549641"/>
    <lineage>
        <taxon>Bacteria</taxon>
        <taxon>Pseudomonadati</taxon>
        <taxon>Pseudomonadota</taxon>
        <taxon>Alphaproteobacteria</taxon>
        <taxon>Hyphomicrobiales</taxon>
        <taxon>Ancalomicrobiaceae</taxon>
        <taxon>Siculibacillus</taxon>
    </lineage>
</organism>
<dbReference type="AlphaFoldDB" id="A0A4Q9VQW5"/>
<dbReference type="GO" id="GO:0016853">
    <property type="term" value="F:isomerase activity"/>
    <property type="evidence" value="ECO:0007669"/>
    <property type="project" value="InterPro"/>
</dbReference>
<dbReference type="CDD" id="cd09024">
    <property type="entry name" value="Aldose_epim_lacX"/>
    <property type="match status" value="1"/>
</dbReference>
<dbReference type="InterPro" id="IPR011013">
    <property type="entry name" value="Gal_mutarotase_sf_dom"/>
</dbReference>
<dbReference type="InterPro" id="IPR014718">
    <property type="entry name" value="GH-type_carb-bd"/>
</dbReference>
<dbReference type="Gene3D" id="2.70.98.10">
    <property type="match status" value="1"/>
</dbReference>
<protein>
    <submittedName>
        <fullName evidence="1">Aldose 1-epimerase family protein</fullName>
    </submittedName>
</protein>
<dbReference type="Proteomes" id="UP000292781">
    <property type="component" value="Unassembled WGS sequence"/>
</dbReference>
<gene>
    <name evidence="1" type="ORF">EYW49_09865</name>
</gene>
<reference evidence="1 2" key="1">
    <citation type="submission" date="2019-02" db="EMBL/GenBank/DDBJ databases">
        <title>Siculibacillus lacustris gen. nov., sp. nov., a new rosette-forming bacterium isolated from a freshwater crater lake (Lake St. Ana, Romania).</title>
        <authorList>
            <person name="Felfoldi T."/>
            <person name="Marton Z."/>
            <person name="Szabo A."/>
            <person name="Mentes A."/>
            <person name="Boka K."/>
            <person name="Marialigeti K."/>
            <person name="Mathe I."/>
            <person name="Koncz M."/>
            <person name="Schumann P."/>
            <person name="Toth E."/>
        </authorList>
    </citation>
    <scope>NUCLEOTIDE SEQUENCE [LARGE SCALE GENOMIC DNA]</scope>
    <source>
        <strain evidence="1 2">SA-279</strain>
    </source>
</reference>
<dbReference type="SUPFAM" id="SSF74650">
    <property type="entry name" value="Galactose mutarotase-like"/>
    <property type="match status" value="1"/>
</dbReference>
<dbReference type="Pfam" id="PF01263">
    <property type="entry name" value="Aldose_epim"/>
    <property type="match status" value="1"/>
</dbReference>
<dbReference type="RefSeq" id="WP_131309009.1">
    <property type="nucleotide sequence ID" value="NZ_SJFN01000012.1"/>
</dbReference>
<evidence type="ECO:0000313" key="2">
    <source>
        <dbReference type="Proteomes" id="UP000292781"/>
    </source>
</evidence>
<dbReference type="PANTHER" id="PTHR11122">
    <property type="entry name" value="APOSPORY-ASSOCIATED PROTEIN C-RELATED"/>
    <property type="match status" value="1"/>
</dbReference>
<dbReference type="InterPro" id="IPR037481">
    <property type="entry name" value="LacX"/>
</dbReference>
<dbReference type="EMBL" id="SJFN01000012">
    <property type="protein sequence ID" value="TBW38242.1"/>
    <property type="molecule type" value="Genomic_DNA"/>
</dbReference>